<dbReference type="NCBIfam" id="TIGR00317">
    <property type="entry name" value="cobS"/>
    <property type="match status" value="1"/>
</dbReference>
<feature type="transmembrane region" description="Helical" evidence="19">
    <location>
        <begin position="107"/>
        <end position="128"/>
    </location>
</feature>
<dbReference type="GO" id="GO:0051073">
    <property type="term" value="F:adenosylcobinamide-GDP ribazoletransferase activity"/>
    <property type="evidence" value="ECO:0007669"/>
    <property type="project" value="UniProtKB-EC"/>
</dbReference>
<dbReference type="AlphaFoldDB" id="A0A6J7DG90"/>
<keyword evidence="7" id="KW-1003">Cell membrane</keyword>
<evidence type="ECO:0000256" key="4">
    <source>
        <dbReference type="ARBA" id="ARBA00010561"/>
    </source>
</evidence>
<comment type="similarity">
    <text evidence="4">Belongs to the CobS family.</text>
</comment>
<keyword evidence="11" id="KW-0460">Magnesium</keyword>
<keyword evidence="9" id="KW-0808">Transferase</keyword>
<feature type="transmembrane region" description="Helical" evidence="19">
    <location>
        <begin position="56"/>
        <end position="73"/>
    </location>
</feature>
<feature type="transmembrane region" description="Helical" evidence="19">
    <location>
        <begin position="191"/>
        <end position="215"/>
    </location>
</feature>
<evidence type="ECO:0000256" key="6">
    <source>
        <dbReference type="ARBA" id="ARBA00015850"/>
    </source>
</evidence>
<comment type="catalytic activity">
    <reaction evidence="18">
        <text>alpha-ribazole 5'-phosphate + adenosylcob(III)inamide-GDP = adenosylcob(III)alamin 5'-phosphate + GMP + H(+)</text>
        <dbReference type="Rhea" id="RHEA:23560"/>
        <dbReference type="ChEBI" id="CHEBI:15378"/>
        <dbReference type="ChEBI" id="CHEBI:57918"/>
        <dbReference type="ChEBI" id="CHEBI:58115"/>
        <dbReference type="ChEBI" id="CHEBI:60487"/>
        <dbReference type="ChEBI" id="CHEBI:60493"/>
        <dbReference type="EC" id="2.7.8.26"/>
    </reaction>
</comment>
<evidence type="ECO:0000256" key="13">
    <source>
        <dbReference type="ARBA" id="ARBA00023136"/>
    </source>
</evidence>
<name>A0A6J7DG90_9ZZZZ</name>
<evidence type="ECO:0000256" key="1">
    <source>
        <dbReference type="ARBA" id="ARBA00001946"/>
    </source>
</evidence>
<feature type="transmembrane region" description="Helical" evidence="19">
    <location>
        <begin position="134"/>
        <end position="154"/>
    </location>
</feature>
<evidence type="ECO:0000256" key="17">
    <source>
        <dbReference type="ARBA" id="ARBA00048623"/>
    </source>
</evidence>
<comment type="cofactor">
    <cofactor evidence="1">
        <name>Mg(2+)</name>
        <dbReference type="ChEBI" id="CHEBI:18420"/>
    </cofactor>
</comment>
<dbReference type="Pfam" id="PF02654">
    <property type="entry name" value="CobS"/>
    <property type="match status" value="1"/>
</dbReference>
<reference evidence="20" key="1">
    <citation type="submission" date="2020-05" db="EMBL/GenBank/DDBJ databases">
        <authorList>
            <person name="Chiriac C."/>
            <person name="Salcher M."/>
            <person name="Ghai R."/>
            <person name="Kavagutti S V."/>
        </authorList>
    </citation>
    <scope>NUCLEOTIDE SEQUENCE</scope>
</reference>
<evidence type="ECO:0000256" key="12">
    <source>
        <dbReference type="ARBA" id="ARBA00022989"/>
    </source>
</evidence>
<dbReference type="GO" id="GO:0005886">
    <property type="term" value="C:plasma membrane"/>
    <property type="evidence" value="ECO:0007669"/>
    <property type="project" value="UniProtKB-SubCell"/>
</dbReference>
<dbReference type="UniPathway" id="UPA00148">
    <property type="reaction ID" value="UER00238"/>
</dbReference>
<feature type="transmembrane region" description="Helical" evidence="19">
    <location>
        <begin position="227"/>
        <end position="245"/>
    </location>
</feature>
<dbReference type="PANTHER" id="PTHR34148">
    <property type="entry name" value="ADENOSYLCOBINAMIDE-GDP RIBAZOLETRANSFERASE"/>
    <property type="match status" value="1"/>
</dbReference>
<protein>
    <recommendedName>
        <fullName evidence="6">Adenosylcobinamide-GDP ribazoletransferase</fullName>
        <ecNumber evidence="5">2.7.8.26</ecNumber>
    </recommendedName>
    <alternativeName>
        <fullName evidence="16">Cobalamin synthase</fullName>
    </alternativeName>
    <alternativeName>
        <fullName evidence="15">Cobalamin-5'-phosphate synthase</fullName>
    </alternativeName>
</protein>
<evidence type="ECO:0000313" key="20">
    <source>
        <dbReference type="EMBL" id="CAB4869351.1"/>
    </source>
</evidence>
<dbReference type="GO" id="GO:0009236">
    <property type="term" value="P:cobalamin biosynthetic process"/>
    <property type="evidence" value="ECO:0007669"/>
    <property type="project" value="UniProtKB-UniPathway"/>
</dbReference>
<evidence type="ECO:0000256" key="11">
    <source>
        <dbReference type="ARBA" id="ARBA00022842"/>
    </source>
</evidence>
<proteinExistence type="inferred from homology"/>
<feature type="transmembrane region" description="Helical" evidence="19">
    <location>
        <begin position="166"/>
        <end position="185"/>
    </location>
</feature>
<gene>
    <name evidence="20" type="ORF">UFOPK3402_00609</name>
</gene>
<evidence type="ECO:0000256" key="7">
    <source>
        <dbReference type="ARBA" id="ARBA00022475"/>
    </source>
</evidence>
<sequence>MPDWLRLAIGTLTRLPVPPPRTVNRRVARWAMVAAPVVGAVLALVCGLPLLPIVSAPASLVTSTIAIALLAWATRALHLDGLADTADALGSGKPAQQALAIARKSDIGPFGVVALVLTLLLQVFALATCVEQGRAYPTLLIAVTASRVALIWACSTRVPSARLDGLGALVAGTVPRLVAGLWALAVMAGAFMLLGASGVLAVAAALLAAVITLSIARRRFGGITGDVLGAVIELSATAALVVLSLA</sequence>
<evidence type="ECO:0000256" key="3">
    <source>
        <dbReference type="ARBA" id="ARBA00004663"/>
    </source>
</evidence>
<comment type="function">
    <text evidence="14">Joins adenosylcobinamide-GDP and alpha-ribazole to generate adenosylcobalamin (Ado-cobalamin). Also synthesizes adenosylcobalamin 5'-phosphate from adenosylcobinamide-GDP and alpha-ribazole 5'-phosphate.</text>
</comment>
<evidence type="ECO:0000256" key="18">
    <source>
        <dbReference type="ARBA" id="ARBA00049504"/>
    </source>
</evidence>
<dbReference type="PANTHER" id="PTHR34148:SF1">
    <property type="entry name" value="ADENOSYLCOBINAMIDE-GDP RIBAZOLETRANSFERASE"/>
    <property type="match status" value="1"/>
</dbReference>
<dbReference type="HAMAP" id="MF_00719">
    <property type="entry name" value="CobS"/>
    <property type="match status" value="1"/>
</dbReference>
<dbReference type="GO" id="GO:0008818">
    <property type="term" value="F:cobalamin 5'-phosphate synthase activity"/>
    <property type="evidence" value="ECO:0007669"/>
    <property type="project" value="InterPro"/>
</dbReference>
<evidence type="ECO:0000256" key="16">
    <source>
        <dbReference type="ARBA" id="ARBA00032853"/>
    </source>
</evidence>
<comment type="subcellular location">
    <subcellularLocation>
        <location evidence="2">Cell membrane</location>
        <topology evidence="2">Multi-pass membrane protein</topology>
    </subcellularLocation>
</comment>
<evidence type="ECO:0000256" key="9">
    <source>
        <dbReference type="ARBA" id="ARBA00022679"/>
    </source>
</evidence>
<dbReference type="EC" id="2.7.8.26" evidence="5"/>
<evidence type="ECO:0000256" key="15">
    <source>
        <dbReference type="ARBA" id="ARBA00032605"/>
    </source>
</evidence>
<evidence type="ECO:0000256" key="8">
    <source>
        <dbReference type="ARBA" id="ARBA00022573"/>
    </source>
</evidence>
<evidence type="ECO:0000256" key="19">
    <source>
        <dbReference type="SAM" id="Phobius"/>
    </source>
</evidence>
<dbReference type="InterPro" id="IPR003805">
    <property type="entry name" value="CobS"/>
</dbReference>
<organism evidence="20">
    <name type="scientific">freshwater metagenome</name>
    <dbReference type="NCBI Taxonomy" id="449393"/>
    <lineage>
        <taxon>unclassified sequences</taxon>
        <taxon>metagenomes</taxon>
        <taxon>ecological metagenomes</taxon>
    </lineage>
</organism>
<evidence type="ECO:0000256" key="5">
    <source>
        <dbReference type="ARBA" id="ARBA00013200"/>
    </source>
</evidence>
<comment type="pathway">
    <text evidence="3">Cofactor biosynthesis; adenosylcobalamin biosynthesis; adenosylcobalamin from cob(II)yrinate a,c-diamide: step 7/7.</text>
</comment>
<evidence type="ECO:0000256" key="10">
    <source>
        <dbReference type="ARBA" id="ARBA00022692"/>
    </source>
</evidence>
<dbReference type="EMBL" id="CAFBLS010000055">
    <property type="protein sequence ID" value="CAB4869351.1"/>
    <property type="molecule type" value="Genomic_DNA"/>
</dbReference>
<accession>A0A6J7DG90</accession>
<keyword evidence="13 19" id="KW-0472">Membrane</keyword>
<feature type="transmembrane region" description="Helical" evidence="19">
    <location>
        <begin position="30"/>
        <end position="50"/>
    </location>
</feature>
<keyword evidence="10 19" id="KW-0812">Transmembrane</keyword>
<comment type="catalytic activity">
    <reaction evidence="17">
        <text>alpha-ribazole + adenosylcob(III)inamide-GDP = adenosylcob(III)alamin + GMP + H(+)</text>
        <dbReference type="Rhea" id="RHEA:16049"/>
        <dbReference type="ChEBI" id="CHEBI:10329"/>
        <dbReference type="ChEBI" id="CHEBI:15378"/>
        <dbReference type="ChEBI" id="CHEBI:18408"/>
        <dbReference type="ChEBI" id="CHEBI:58115"/>
        <dbReference type="ChEBI" id="CHEBI:60487"/>
        <dbReference type="EC" id="2.7.8.26"/>
    </reaction>
</comment>
<evidence type="ECO:0000256" key="14">
    <source>
        <dbReference type="ARBA" id="ARBA00025228"/>
    </source>
</evidence>
<keyword evidence="12 19" id="KW-1133">Transmembrane helix</keyword>
<evidence type="ECO:0000256" key="2">
    <source>
        <dbReference type="ARBA" id="ARBA00004651"/>
    </source>
</evidence>
<keyword evidence="8" id="KW-0169">Cobalamin biosynthesis</keyword>